<dbReference type="Proteomes" id="UP001605036">
    <property type="component" value="Unassembled WGS sequence"/>
</dbReference>
<accession>A0ABD1ZHW5</accession>
<dbReference type="AlphaFoldDB" id="A0ABD1ZHW5"/>
<sequence length="178" mass="19109">MNAILAPRDSLCGQAVWPVPGRACITGENVHWMQETGRVVQPTSALSRGHSSKASASLRRALTRMGTRRDEDRNSSSHGGHQAFKFHSLTQSRLTICGEQGKDAERSGAQQGTRWERAAAQVSASRAPANQLRQLQVRALVSSSGAEVSVQRGILSRRKAIEGAAAGSDRHSSPSRDS</sequence>
<proteinExistence type="predicted"/>
<protein>
    <submittedName>
        <fullName evidence="2">Uncharacterized protein</fullName>
    </submittedName>
</protein>
<evidence type="ECO:0000313" key="3">
    <source>
        <dbReference type="Proteomes" id="UP001605036"/>
    </source>
</evidence>
<feature type="region of interest" description="Disordered" evidence="1">
    <location>
        <begin position="65"/>
        <end position="85"/>
    </location>
</feature>
<keyword evidence="3" id="KW-1185">Reference proteome</keyword>
<organism evidence="2 3">
    <name type="scientific">Riccia fluitans</name>
    <dbReference type="NCBI Taxonomy" id="41844"/>
    <lineage>
        <taxon>Eukaryota</taxon>
        <taxon>Viridiplantae</taxon>
        <taxon>Streptophyta</taxon>
        <taxon>Embryophyta</taxon>
        <taxon>Marchantiophyta</taxon>
        <taxon>Marchantiopsida</taxon>
        <taxon>Marchantiidae</taxon>
        <taxon>Marchantiales</taxon>
        <taxon>Ricciaceae</taxon>
        <taxon>Riccia</taxon>
    </lineage>
</organism>
<comment type="caution">
    <text evidence="2">The sequence shown here is derived from an EMBL/GenBank/DDBJ whole genome shotgun (WGS) entry which is preliminary data.</text>
</comment>
<dbReference type="EMBL" id="JBHFFA010000001">
    <property type="protein sequence ID" value="KAL2651030.1"/>
    <property type="molecule type" value="Genomic_DNA"/>
</dbReference>
<evidence type="ECO:0000313" key="2">
    <source>
        <dbReference type="EMBL" id="KAL2651030.1"/>
    </source>
</evidence>
<reference evidence="2 3" key="1">
    <citation type="submission" date="2024-09" db="EMBL/GenBank/DDBJ databases">
        <title>Chromosome-scale assembly of Riccia fluitans.</title>
        <authorList>
            <person name="Paukszto L."/>
            <person name="Sawicki J."/>
            <person name="Karawczyk K."/>
            <person name="Piernik-Szablinska J."/>
            <person name="Szczecinska M."/>
            <person name="Mazdziarz M."/>
        </authorList>
    </citation>
    <scope>NUCLEOTIDE SEQUENCE [LARGE SCALE GENOMIC DNA]</scope>
    <source>
        <strain evidence="2">Rf_01</strain>
        <tissue evidence="2">Aerial parts of the thallus</tissue>
    </source>
</reference>
<name>A0ABD1ZHW5_9MARC</name>
<evidence type="ECO:0000256" key="1">
    <source>
        <dbReference type="SAM" id="MobiDB-lite"/>
    </source>
</evidence>
<gene>
    <name evidence="2" type="ORF">R1flu_019158</name>
</gene>